<dbReference type="Proteomes" id="UP001626593">
    <property type="component" value="Chromosome"/>
</dbReference>
<sequence length="368" mass="40625">MSIKQLCFDAHSQLRDQHGIAVRRAHLYELLAALLGFNSHAALATDAVIGQVRQARRFHNDDLTRLSKRCLALGYPSAESQRIVEAITALAETYRLVAVDVKYLVKLVAGDADGWDVDDEEMSGDVGIDQAFPWQDAPDLDLDSPLLIDTLKQLAAKDHADAHYALALLLQCEPPEERDGHWYRQQLAGRGLDGPEKEWADDYAAALAQFDQYRQHLAAAARLGRSDAALAWAELTGEEADFRHAQSLAAPEDATRLLDLADQLGTSATVLPLLRQAALVGDVEAMRRLAEDFEPDPVEAWTWVHLAELCGTDLTRMEAVYEDGSPADDDIPGNIFAVGGIDVPDISAEQHTVARREAARRFETMRDR</sequence>
<evidence type="ECO:0000313" key="2">
    <source>
        <dbReference type="Proteomes" id="UP001626593"/>
    </source>
</evidence>
<proteinExistence type="predicted"/>
<accession>A0ABZ1AHP6</accession>
<gene>
    <name evidence="1" type="ORF">U5817_12965</name>
</gene>
<reference evidence="1 2" key="1">
    <citation type="submission" date="2023-12" db="EMBL/GenBank/DDBJ databases">
        <title>A. evansii MAY27, complete genome.</title>
        <authorList>
            <person name="Wang Y."/>
        </authorList>
    </citation>
    <scope>NUCLEOTIDE SEQUENCE [LARGE SCALE GENOMIC DNA]</scope>
    <source>
        <strain evidence="1 2">MAY27</strain>
    </source>
</reference>
<dbReference type="EMBL" id="CP141259">
    <property type="protein sequence ID" value="WRL44122.1"/>
    <property type="molecule type" value="Genomic_DNA"/>
</dbReference>
<protein>
    <submittedName>
        <fullName evidence="1">Uncharacterized protein</fullName>
    </submittedName>
</protein>
<name>A0ABZ1AHP6_AROEV</name>
<evidence type="ECO:0000313" key="1">
    <source>
        <dbReference type="EMBL" id="WRL44122.1"/>
    </source>
</evidence>
<organism evidence="1 2">
    <name type="scientific">Aromatoleum evansii</name>
    <name type="common">Azoarcus evansii</name>
    <dbReference type="NCBI Taxonomy" id="59406"/>
    <lineage>
        <taxon>Bacteria</taxon>
        <taxon>Pseudomonadati</taxon>
        <taxon>Pseudomonadota</taxon>
        <taxon>Betaproteobacteria</taxon>
        <taxon>Rhodocyclales</taxon>
        <taxon>Rhodocyclaceae</taxon>
        <taxon>Aromatoleum</taxon>
    </lineage>
</organism>
<dbReference type="RefSeq" id="WP_407277571.1">
    <property type="nucleotide sequence ID" value="NZ_CP141259.1"/>
</dbReference>
<keyword evidence="2" id="KW-1185">Reference proteome</keyword>